<reference evidence="9" key="1">
    <citation type="submission" date="2023-06" db="EMBL/GenBank/DDBJ databases">
        <title>Genome-scale phylogeny and comparative genomics of the fungal order Sordariales.</title>
        <authorList>
            <consortium name="Lawrence Berkeley National Laboratory"/>
            <person name="Hensen N."/>
            <person name="Bonometti L."/>
            <person name="Westerberg I."/>
            <person name="Brannstrom I.O."/>
            <person name="Guillou S."/>
            <person name="Cros-Aarteil S."/>
            <person name="Calhoun S."/>
            <person name="Haridas S."/>
            <person name="Kuo A."/>
            <person name="Mondo S."/>
            <person name="Pangilinan J."/>
            <person name="Riley R."/>
            <person name="Labutti K."/>
            <person name="Andreopoulos B."/>
            <person name="Lipzen A."/>
            <person name="Chen C."/>
            <person name="Yanf M."/>
            <person name="Daum C."/>
            <person name="Ng V."/>
            <person name="Clum A."/>
            <person name="Steindorff A."/>
            <person name="Ohm R."/>
            <person name="Martin F."/>
            <person name="Silar P."/>
            <person name="Natvig D."/>
            <person name="Lalanne C."/>
            <person name="Gautier V."/>
            <person name="Ament-Velasquez S.L."/>
            <person name="Kruys A."/>
            <person name="Hutchinson M.I."/>
            <person name="Powell A.J."/>
            <person name="Barry K."/>
            <person name="Miller A.N."/>
            <person name="Grigoriev I.V."/>
            <person name="Debuchy R."/>
            <person name="Gladieux P."/>
            <person name="Thoren M.H."/>
            <person name="Johannesson H."/>
        </authorList>
    </citation>
    <scope>NUCLEOTIDE SEQUENCE</scope>
    <source>
        <strain evidence="9">SMH4607-1</strain>
    </source>
</reference>
<dbReference type="EMBL" id="JAUKUA010000005">
    <property type="protein sequence ID" value="KAK0712068.1"/>
    <property type="molecule type" value="Genomic_DNA"/>
</dbReference>
<feature type="transmembrane region" description="Helical" evidence="6">
    <location>
        <begin position="762"/>
        <end position="785"/>
    </location>
</feature>
<dbReference type="GO" id="GO:0016020">
    <property type="term" value="C:membrane"/>
    <property type="evidence" value="ECO:0007669"/>
    <property type="project" value="UniProtKB-SubCell"/>
</dbReference>
<keyword evidence="3 6" id="KW-0479">Metal-binding</keyword>
<dbReference type="Gene3D" id="3.40.1110.10">
    <property type="entry name" value="Calcium-transporting ATPase, cytoplasmic domain N"/>
    <property type="match status" value="1"/>
</dbReference>
<dbReference type="InterPro" id="IPR008250">
    <property type="entry name" value="ATPase_P-typ_transduc_dom_A_sf"/>
</dbReference>
<keyword evidence="6" id="KW-0067">ATP-binding</keyword>
<feature type="domain" description="HMA" evidence="8">
    <location>
        <begin position="322"/>
        <end position="388"/>
    </location>
</feature>
<comment type="similarity">
    <text evidence="6">Belongs to the cation transport ATPase (P-type) (TC 3.A.3) family. Type IB subfamily.</text>
</comment>
<sequence>MACGSGCCGPPPDSAGAPPSNMAAGSPEPSAMQEPDAASVCCSDCSDVATSVQVHKDGTTSKESAPAACHDDGCCGQAVKPESAGHSAANDANQSHDSKKTDTCCPSESAKKLDRVATPDCCDDTTVPCCDDSCLDRLALRACEGEKEMVLITDSESTCHGVEDGRPCGHHTRVTRAAYSATLDALGCICRALLALGQESCCAPKERSSIDRKRGSRRNSARSILSRKMGVNCCGEGSCGSGSAQKPEASHGSHGSHHSHSSRASHDHHGHNAEHAVNINSSKDPCCGDCDSASPSSQLSENAPHSSPSSDPEKGFSEADWEHVVLSVTGMDCSSCENTVKRSFRPIPQVKNLQTSTTLARAEFDLDPSLGTLKDVLTRLHTTCNHTFTRIVIEDYSIDLITNNPSALAAEKEQWPKGVKRVSITSKNTVRVSYQPEKLGARDLVQGGWGGSMELAPPPVDPTIATGKKDLKRDFWMTVFSAILTVPVLVMAWAPLPEDHIAYGAASLALATIIQVVVAGPFYQKAFKALFYNRQIDMDLLIVVSTSAAYIFSVITFALLLSDQPLSVDQFFETSTLLITLIMVGRLAATFARHKAVASISVRSLQTQTAILVAEDGDKEIDTRLFQYGDRFKVAPDSIVPTDGTVINGVSEVDESMITGESLPCKKEARSPVIAGTINGSGPLIVRLNRLPADNTIAAIAKMVDKANLSKAEIQNLADKVASYFVPVIIGITLATFFIWLAVGVKVNDLSGREAATQAITYAIAALIVSCPCAIGLAVPMVIVVSTGIAADHGVVFKSAESIEVARRASHVVFDKTGTLTEGKLSIVNKTFIEEGHDPKVSTALLLGLVESIKHPVSAAVAAHLRSEGFEPLEVDKIKSLPGKGVTGVTPTNLQLKAGNSRWLHLGQDPRIQTILGSARSAFCFTIDGSLAAVFGLADTIRDDAMETVAALQGRGIQCYIFSGDDDGIVQSVASAVGIPAANIRSQCTPDMKQEHVKGLKLGASNRGPRWCFGLLPGKKSPPVVIFCGDGTNDSVAIKEATIGVAIQHDSEGGSAGIGADVAKSVADVVLVVPHLKGILTMVAVSRKAVGRIWVNFYWSFIYNIFAILLAAGAFESRNVRIPPAYAGLGELVSVVPVILLALLLKWEKF</sequence>
<dbReference type="GO" id="GO:0005524">
    <property type="term" value="F:ATP binding"/>
    <property type="evidence" value="ECO:0007669"/>
    <property type="project" value="UniProtKB-UniRule"/>
</dbReference>
<dbReference type="PANTHER" id="PTHR46594">
    <property type="entry name" value="P-TYPE CATION-TRANSPORTING ATPASE"/>
    <property type="match status" value="1"/>
</dbReference>
<dbReference type="InterPro" id="IPR027256">
    <property type="entry name" value="P-typ_ATPase_IB"/>
</dbReference>
<organism evidence="9 10">
    <name type="scientific">Lasiosphaeris hirsuta</name>
    <dbReference type="NCBI Taxonomy" id="260670"/>
    <lineage>
        <taxon>Eukaryota</taxon>
        <taxon>Fungi</taxon>
        <taxon>Dikarya</taxon>
        <taxon>Ascomycota</taxon>
        <taxon>Pezizomycotina</taxon>
        <taxon>Sordariomycetes</taxon>
        <taxon>Sordariomycetidae</taxon>
        <taxon>Sordariales</taxon>
        <taxon>Lasiosphaeriaceae</taxon>
        <taxon>Lasiosphaeris</taxon>
    </lineage>
</organism>
<dbReference type="PANTHER" id="PTHR46594:SF4">
    <property type="entry name" value="P-TYPE CATION-TRANSPORTING ATPASE"/>
    <property type="match status" value="1"/>
</dbReference>
<dbReference type="SUPFAM" id="SSF81653">
    <property type="entry name" value="Calcium ATPase, transduction domain A"/>
    <property type="match status" value="1"/>
</dbReference>
<dbReference type="Pfam" id="PF00702">
    <property type="entry name" value="Hydrolase"/>
    <property type="match status" value="1"/>
</dbReference>
<dbReference type="InterPro" id="IPR006121">
    <property type="entry name" value="HMA_dom"/>
</dbReference>
<dbReference type="InterPro" id="IPR001757">
    <property type="entry name" value="P_typ_ATPase"/>
</dbReference>
<dbReference type="GO" id="GO:0019829">
    <property type="term" value="F:ATPase-coupled monoatomic cation transmembrane transporter activity"/>
    <property type="evidence" value="ECO:0007669"/>
    <property type="project" value="InterPro"/>
</dbReference>
<evidence type="ECO:0000313" key="10">
    <source>
        <dbReference type="Proteomes" id="UP001172102"/>
    </source>
</evidence>
<feature type="transmembrane region" description="Helical" evidence="6">
    <location>
        <begin position="721"/>
        <end position="742"/>
    </location>
</feature>
<name>A0AA40DU96_9PEZI</name>
<dbReference type="GO" id="GO:0016887">
    <property type="term" value="F:ATP hydrolysis activity"/>
    <property type="evidence" value="ECO:0007669"/>
    <property type="project" value="InterPro"/>
</dbReference>
<feature type="region of interest" description="Disordered" evidence="7">
    <location>
        <begin position="244"/>
        <end position="271"/>
    </location>
</feature>
<feature type="transmembrane region" description="Helical" evidence="6">
    <location>
        <begin position="574"/>
        <end position="592"/>
    </location>
</feature>
<dbReference type="PROSITE" id="PS00154">
    <property type="entry name" value="ATPASE_E1_E2"/>
    <property type="match status" value="1"/>
</dbReference>
<feature type="region of interest" description="Disordered" evidence="7">
    <location>
        <begin position="85"/>
        <end position="104"/>
    </location>
</feature>
<feature type="compositionally biased region" description="Basic residues" evidence="7">
    <location>
        <begin position="254"/>
        <end position="263"/>
    </location>
</feature>
<dbReference type="Proteomes" id="UP001172102">
    <property type="component" value="Unassembled WGS sequence"/>
</dbReference>
<dbReference type="AlphaFoldDB" id="A0AA40DU96"/>
<dbReference type="SUPFAM" id="SSF55008">
    <property type="entry name" value="HMA, heavy metal-associated domain"/>
    <property type="match status" value="1"/>
</dbReference>
<dbReference type="InterPro" id="IPR056236">
    <property type="entry name" value="HMA_PCA1"/>
</dbReference>
<gene>
    <name evidence="9" type="ORF">B0H67DRAFT_491619</name>
</gene>
<feature type="transmembrane region" description="Helical" evidence="6">
    <location>
        <begin position="1127"/>
        <end position="1145"/>
    </location>
</feature>
<dbReference type="PROSITE" id="PS50846">
    <property type="entry name" value="HMA_2"/>
    <property type="match status" value="1"/>
</dbReference>
<dbReference type="InterPro" id="IPR036163">
    <property type="entry name" value="HMA_dom_sf"/>
</dbReference>
<dbReference type="SUPFAM" id="SSF81665">
    <property type="entry name" value="Calcium ATPase, transmembrane domain M"/>
    <property type="match status" value="1"/>
</dbReference>
<evidence type="ECO:0000256" key="3">
    <source>
        <dbReference type="ARBA" id="ARBA00022723"/>
    </source>
</evidence>
<comment type="caution">
    <text evidence="9">The sequence shown here is derived from an EMBL/GenBank/DDBJ whole genome shotgun (WGS) entry which is preliminary data.</text>
</comment>
<evidence type="ECO:0000256" key="1">
    <source>
        <dbReference type="ARBA" id="ARBA00004370"/>
    </source>
</evidence>
<dbReference type="InterPro" id="IPR023214">
    <property type="entry name" value="HAD_sf"/>
</dbReference>
<dbReference type="Pfam" id="PF24534">
    <property type="entry name" value="HMA_PCA1"/>
    <property type="match status" value="1"/>
</dbReference>
<feature type="region of interest" description="Disordered" evidence="7">
    <location>
        <begin position="1"/>
        <end position="35"/>
    </location>
</feature>
<dbReference type="CDD" id="cd00371">
    <property type="entry name" value="HMA"/>
    <property type="match status" value="1"/>
</dbReference>
<evidence type="ECO:0000256" key="2">
    <source>
        <dbReference type="ARBA" id="ARBA00022692"/>
    </source>
</evidence>
<keyword evidence="5 6" id="KW-0472">Membrane</keyword>
<dbReference type="FunFam" id="2.70.150.10:FF:000002">
    <property type="entry name" value="Copper-transporting ATPase 1, putative"/>
    <property type="match status" value="1"/>
</dbReference>
<dbReference type="GO" id="GO:0030003">
    <property type="term" value="P:intracellular monoatomic cation homeostasis"/>
    <property type="evidence" value="ECO:0007669"/>
    <property type="project" value="UniProtKB-ARBA"/>
</dbReference>
<feature type="region of interest" description="Disordered" evidence="7">
    <location>
        <begin position="297"/>
        <end position="317"/>
    </location>
</feature>
<keyword evidence="2 6" id="KW-0812">Transmembrane</keyword>
<dbReference type="NCBIfam" id="TIGR01525">
    <property type="entry name" value="ATPase-IB_hvy"/>
    <property type="match status" value="1"/>
</dbReference>
<dbReference type="NCBIfam" id="TIGR01494">
    <property type="entry name" value="ATPase_P-type"/>
    <property type="match status" value="1"/>
</dbReference>
<feature type="transmembrane region" description="Helical" evidence="6">
    <location>
        <begin position="475"/>
        <end position="494"/>
    </location>
</feature>
<feature type="transmembrane region" description="Helical" evidence="6">
    <location>
        <begin position="500"/>
        <end position="519"/>
    </location>
</feature>
<evidence type="ECO:0000259" key="8">
    <source>
        <dbReference type="PROSITE" id="PS50846"/>
    </source>
</evidence>
<dbReference type="InterPro" id="IPR023299">
    <property type="entry name" value="ATPase_P-typ_cyto_dom_N"/>
</dbReference>
<dbReference type="PRINTS" id="PR00119">
    <property type="entry name" value="CATATPASE"/>
</dbReference>
<feature type="transmembrane region" description="Helical" evidence="6">
    <location>
        <begin position="540"/>
        <end position="562"/>
    </location>
</feature>
<dbReference type="InterPro" id="IPR023298">
    <property type="entry name" value="ATPase_P-typ_TM_dom_sf"/>
</dbReference>
<proteinExistence type="inferred from homology"/>
<keyword evidence="10" id="KW-1185">Reference proteome</keyword>
<keyword evidence="6" id="KW-0547">Nucleotide-binding</keyword>
<feature type="compositionally biased region" description="Polar residues" evidence="7">
    <location>
        <begin position="297"/>
        <end position="310"/>
    </location>
</feature>
<evidence type="ECO:0000256" key="5">
    <source>
        <dbReference type="ARBA" id="ARBA00023136"/>
    </source>
</evidence>
<protein>
    <submittedName>
        <fullName evidence="9">E1-E2 ATPase-domain-containing protein</fullName>
    </submittedName>
</protein>
<evidence type="ECO:0000256" key="6">
    <source>
        <dbReference type="RuleBase" id="RU362081"/>
    </source>
</evidence>
<dbReference type="Gene3D" id="3.40.50.1000">
    <property type="entry name" value="HAD superfamily/HAD-like"/>
    <property type="match status" value="1"/>
</dbReference>
<dbReference type="Pfam" id="PF00122">
    <property type="entry name" value="E1-E2_ATPase"/>
    <property type="match status" value="1"/>
</dbReference>
<dbReference type="InterPro" id="IPR059000">
    <property type="entry name" value="ATPase_P-type_domA"/>
</dbReference>
<feature type="transmembrane region" description="Helical" evidence="6">
    <location>
        <begin position="1097"/>
        <end position="1115"/>
    </location>
</feature>
<dbReference type="InterPro" id="IPR018303">
    <property type="entry name" value="ATPase_P-typ_P_site"/>
</dbReference>
<keyword evidence="4 6" id="KW-1133">Transmembrane helix</keyword>
<accession>A0AA40DU96</accession>
<dbReference type="SUPFAM" id="SSF56784">
    <property type="entry name" value="HAD-like"/>
    <property type="match status" value="1"/>
</dbReference>
<dbReference type="Gene3D" id="2.70.150.10">
    <property type="entry name" value="Calcium-transporting ATPase, cytoplasmic transduction domain A"/>
    <property type="match status" value="1"/>
</dbReference>
<comment type="subcellular location">
    <subcellularLocation>
        <location evidence="1 6">Membrane</location>
    </subcellularLocation>
</comment>
<evidence type="ECO:0000256" key="4">
    <source>
        <dbReference type="ARBA" id="ARBA00022989"/>
    </source>
</evidence>
<dbReference type="Gene3D" id="3.30.70.100">
    <property type="match status" value="1"/>
</dbReference>
<evidence type="ECO:0000256" key="7">
    <source>
        <dbReference type="SAM" id="MobiDB-lite"/>
    </source>
</evidence>
<evidence type="ECO:0000313" key="9">
    <source>
        <dbReference type="EMBL" id="KAK0712068.1"/>
    </source>
</evidence>
<dbReference type="GO" id="GO:0046872">
    <property type="term" value="F:metal ion binding"/>
    <property type="evidence" value="ECO:0007669"/>
    <property type="project" value="UniProtKB-KW"/>
</dbReference>
<dbReference type="InterPro" id="IPR036412">
    <property type="entry name" value="HAD-like_sf"/>
</dbReference>